<keyword evidence="3" id="KW-1185">Reference proteome</keyword>
<name>A0AAV7U3V9_PLEWA</name>
<sequence>MRGHLVSRKDRRLFILVSRIRHFTLRKSIVRGFELQGDIIPIDGDGTSILQQLKDLHNTKRRKGLSEVSYQLYSDGEHIAGRAAAKKHINGEAAAPPITVLHKTRQRAAEERLEGARDTNEPGHCRREAPRRSEYPCGPSWNRALFVPVAVGSSRAQRREEQDRKKRSSCKRCVSARTDTRRLYDSCKQAL</sequence>
<accession>A0AAV7U3V9</accession>
<reference evidence="2" key="1">
    <citation type="journal article" date="2022" name="bioRxiv">
        <title>Sequencing and chromosome-scale assembly of the giantPleurodeles waltlgenome.</title>
        <authorList>
            <person name="Brown T."/>
            <person name="Elewa A."/>
            <person name="Iarovenko S."/>
            <person name="Subramanian E."/>
            <person name="Araus A.J."/>
            <person name="Petzold A."/>
            <person name="Susuki M."/>
            <person name="Suzuki K.-i.T."/>
            <person name="Hayashi T."/>
            <person name="Toyoda A."/>
            <person name="Oliveira C."/>
            <person name="Osipova E."/>
            <person name="Leigh N.D."/>
            <person name="Simon A."/>
            <person name="Yun M.H."/>
        </authorList>
    </citation>
    <scope>NUCLEOTIDE SEQUENCE</scope>
    <source>
        <strain evidence="2">20211129_DDA</strain>
        <tissue evidence="2">Liver</tissue>
    </source>
</reference>
<organism evidence="2 3">
    <name type="scientific">Pleurodeles waltl</name>
    <name type="common">Iberian ribbed newt</name>
    <dbReference type="NCBI Taxonomy" id="8319"/>
    <lineage>
        <taxon>Eukaryota</taxon>
        <taxon>Metazoa</taxon>
        <taxon>Chordata</taxon>
        <taxon>Craniata</taxon>
        <taxon>Vertebrata</taxon>
        <taxon>Euteleostomi</taxon>
        <taxon>Amphibia</taxon>
        <taxon>Batrachia</taxon>
        <taxon>Caudata</taxon>
        <taxon>Salamandroidea</taxon>
        <taxon>Salamandridae</taxon>
        <taxon>Pleurodelinae</taxon>
        <taxon>Pleurodeles</taxon>
    </lineage>
</organism>
<gene>
    <name evidence="2" type="ORF">NDU88_007504</name>
</gene>
<dbReference type="EMBL" id="JANPWB010000006">
    <property type="protein sequence ID" value="KAJ1182312.1"/>
    <property type="molecule type" value="Genomic_DNA"/>
</dbReference>
<evidence type="ECO:0000313" key="3">
    <source>
        <dbReference type="Proteomes" id="UP001066276"/>
    </source>
</evidence>
<feature type="region of interest" description="Disordered" evidence="1">
    <location>
        <begin position="111"/>
        <end position="133"/>
    </location>
</feature>
<dbReference type="AlphaFoldDB" id="A0AAV7U3V9"/>
<dbReference type="Proteomes" id="UP001066276">
    <property type="component" value="Chromosome 3_2"/>
</dbReference>
<evidence type="ECO:0000256" key="1">
    <source>
        <dbReference type="SAM" id="MobiDB-lite"/>
    </source>
</evidence>
<comment type="caution">
    <text evidence="2">The sequence shown here is derived from an EMBL/GenBank/DDBJ whole genome shotgun (WGS) entry which is preliminary data.</text>
</comment>
<proteinExistence type="predicted"/>
<protein>
    <submittedName>
        <fullName evidence="2">Uncharacterized protein</fullName>
    </submittedName>
</protein>
<evidence type="ECO:0000313" key="2">
    <source>
        <dbReference type="EMBL" id="KAJ1182312.1"/>
    </source>
</evidence>